<evidence type="ECO:0000313" key="2">
    <source>
        <dbReference type="EnsemblPlants" id="Ma01_p12800.1"/>
    </source>
</evidence>
<gene>
    <name evidence="1" type="ORF">GSMUA_296560.1</name>
</gene>
<dbReference type="InParanoid" id="A0A804HTE8"/>
<organism evidence="2 3">
    <name type="scientific">Musa acuminata subsp. malaccensis</name>
    <name type="common">Wild banana</name>
    <name type="synonym">Musa malaccensis</name>
    <dbReference type="NCBI Taxonomy" id="214687"/>
    <lineage>
        <taxon>Eukaryota</taxon>
        <taxon>Viridiplantae</taxon>
        <taxon>Streptophyta</taxon>
        <taxon>Embryophyta</taxon>
        <taxon>Tracheophyta</taxon>
        <taxon>Spermatophyta</taxon>
        <taxon>Magnoliopsida</taxon>
        <taxon>Liliopsida</taxon>
        <taxon>Zingiberales</taxon>
        <taxon>Musaceae</taxon>
        <taxon>Musa</taxon>
    </lineage>
</organism>
<evidence type="ECO:0000313" key="3">
    <source>
        <dbReference type="Proteomes" id="UP000012960"/>
    </source>
</evidence>
<proteinExistence type="predicted"/>
<dbReference type="EMBL" id="HG996466">
    <property type="protein sequence ID" value="CAG1859361.1"/>
    <property type="molecule type" value="Genomic_DNA"/>
</dbReference>
<accession>A0A804HTE8</accession>
<reference evidence="2" key="2">
    <citation type="submission" date="2021-05" db="UniProtKB">
        <authorList>
            <consortium name="EnsemblPlants"/>
        </authorList>
    </citation>
    <scope>IDENTIFICATION</scope>
    <source>
        <strain evidence="2">subsp. malaccensis</strain>
    </source>
</reference>
<dbReference type="Gramene" id="Ma01_t12800.1">
    <property type="protein sequence ID" value="Ma01_p12800.1"/>
    <property type="gene ID" value="Ma01_g12800"/>
</dbReference>
<sequence>MQYFHQQAAYVDAKIFLFYFVGELKTNKAYQEWSNKASERETPSNPVVSRLESREQETDKGAVWLCSLFGRSGSESIDFSGSEPWPMKLTIPTVVQKFVDQFRLSSTFSRDMQAAGYSFNMPLVHQRHFTAANYINGAPQTRVMPGCRASYDLSMV</sequence>
<name>A0A804HTE8_MUSAM</name>
<dbReference type="AlphaFoldDB" id="A0A804HTE8"/>
<protein>
    <submittedName>
        <fullName evidence="1">(wild Malaysian banana) hypothetical protein</fullName>
    </submittedName>
</protein>
<dbReference type="EnsemblPlants" id="Ma01_t12800.1">
    <property type="protein sequence ID" value="Ma01_p12800.1"/>
    <property type="gene ID" value="Ma01_g12800"/>
</dbReference>
<dbReference type="Proteomes" id="UP000012960">
    <property type="component" value="Unplaced"/>
</dbReference>
<reference evidence="1" key="1">
    <citation type="submission" date="2021-03" db="EMBL/GenBank/DDBJ databases">
        <authorList>
            <consortium name="Genoscope - CEA"/>
            <person name="William W."/>
        </authorList>
    </citation>
    <scope>NUCLEOTIDE SEQUENCE</scope>
    <source>
        <strain evidence="1">Doubled-haploid Pahang</strain>
    </source>
</reference>
<evidence type="ECO:0000313" key="1">
    <source>
        <dbReference type="EMBL" id="CAG1859361.1"/>
    </source>
</evidence>
<keyword evidence="3" id="KW-1185">Reference proteome</keyword>